<proteinExistence type="inferred from homology"/>
<name>A0A7W8BTV3_9ACTN</name>
<evidence type="ECO:0000256" key="4">
    <source>
        <dbReference type="ARBA" id="ARBA00022490"/>
    </source>
</evidence>
<comment type="similarity">
    <text evidence="2 18">In the C-terminal section; belongs to the transferase hexapeptide repeat family.</text>
</comment>
<feature type="binding site" evidence="18">
    <location>
        <position position="79"/>
    </location>
    <ligand>
        <name>UDP-N-acetyl-alpha-D-glucosamine</name>
        <dbReference type="ChEBI" id="CHEBI:57705"/>
    </ligand>
</feature>
<gene>
    <name evidence="18" type="primary">glmU</name>
    <name evidence="21" type="ORF">FHS32_006303</name>
</gene>
<comment type="pathway">
    <text evidence="18">Nucleotide-sugar biosynthesis; UDP-N-acetyl-alpha-D-glucosamine biosynthesis; UDP-N-acetyl-alpha-D-glucosamine from N-acetyl-alpha-D-glucosamine 1-phosphate: step 1/1.</text>
</comment>
<dbReference type="NCBIfam" id="NF010932">
    <property type="entry name" value="PRK14352.1"/>
    <property type="match status" value="1"/>
</dbReference>
<feature type="binding site" evidence="18">
    <location>
        <position position="388"/>
    </location>
    <ligand>
        <name>acetyl-CoA</name>
        <dbReference type="ChEBI" id="CHEBI:57288"/>
    </ligand>
</feature>
<dbReference type="GO" id="GO:0000902">
    <property type="term" value="P:cell morphogenesis"/>
    <property type="evidence" value="ECO:0007669"/>
    <property type="project" value="UniProtKB-UniRule"/>
</dbReference>
<dbReference type="PANTHER" id="PTHR43584:SF3">
    <property type="entry name" value="BIFUNCTIONAL PROTEIN GLMU"/>
    <property type="match status" value="1"/>
</dbReference>
<dbReference type="UniPathway" id="UPA00973"/>
<evidence type="ECO:0000256" key="10">
    <source>
        <dbReference type="ARBA" id="ARBA00022960"/>
    </source>
</evidence>
<dbReference type="SUPFAM" id="SSF51161">
    <property type="entry name" value="Trimeric LpxA-like enzymes"/>
    <property type="match status" value="1"/>
</dbReference>
<comment type="catalytic activity">
    <reaction evidence="16 18">
        <text>N-acetyl-alpha-D-glucosamine 1-phosphate + UTP + H(+) = UDP-N-acetyl-alpha-D-glucosamine + diphosphate</text>
        <dbReference type="Rhea" id="RHEA:13509"/>
        <dbReference type="ChEBI" id="CHEBI:15378"/>
        <dbReference type="ChEBI" id="CHEBI:33019"/>
        <dbReference type="ChEBI" id="CHEBI:46398"/>
        <dbReference type="ChEBI" id="CHEBI:57705"/>
        <dbReference type="ChEBI" id="CHEBI:57776"/>
        <dbReference type="EC" id="2.7.7.23"/>
    </reaction>
</comment>
<feature type="region of interest" description="Pyrophosphorylase" evidence="18">
    <location>
        <begin position="1"/>
        <end position="238"/>
    </location>
</feature>
<dbReference type="Gene3D" id="3.90.550.10">
    <property type="entry name" value="Spore Coat Polysaccharide Biosynthesis Protein SpsA, Chain A"/>
    <property type="match status" value="1"/>
</dbReference>
<feature type="binding site" evidence="18">
    <location>
        <position position="236"/>
    </location>
    <ligand>
        <name>Mg(2+)</name>
        <dbReference type="ChEBI" id="CHEBI:18420"/>
    </ligand>
</feature>
<evidence type="ECO:0000256" key="11">
    <source>
        <dbReference type="ARBA" id="ARBA00022984"/>
    </source>
</evidence>
<comment type="similarity">
    <text evidence="3 18">In the N-terminal section; belongs to the N-acetylglucosamine-1-phosphate uridyltransferase family.</text>
</comment>
<keyword evidence="8 18" id="KW-0677">Repeat</keyword>
<dbReference type="GO" id="GO:0005737">
    <property type="term" value="C:cytoplasm"/>
    <property type="evidence" value="ECO:0007669"/>
    <property type="project" value="UniProtKB-SubCell"/>
</dbReference>
<dbReference type="CDD" id="cd02540">
    <property type="entry name" value="GT2_GlmU_N_bac"/>
    <property type="match status" value="1"/>
</dbReference>
<dbReference type="GO" id="GO:0019134">
    <property type="term" value="F:glucosamine-1-phosphate N-acetyltransferase activity"/>
    <property type="evidence" value="ECO:0007669"/>
    <property type="project" value="UniProtKB-UniRule"/>
</dbReference>
<keyword evidence="11 18" id="KW-0573">Peptidoglycan synthesis</keyword>
<evidence type="ECO:0000256" key="3">
    <source>
        <dbReference type="ARBA" id="ARBA00007947"/>
    </source>
</evidence>
<dbReference type="AlphaFoldDB" id="A0A7W8BTV3"/>
<feature type="domain" description="MobA-like NTP transferase" evidence="20">
    <location>
        <begin position="9"/>
        <end position="139"/>
    </location>
</feature>
<keyword evidence="5 18" id="KW-0808">Transferase</keyword>
<comment type="pathway">
    <text evidence="18">Nucleotide-sugar biosynthesis; UDP-N-acetyl-alpha-D-glucosamine biosynthesis; N-acetyl-alpha-D-glucosamine 1-phosphate from alpha-D-glucosamine 6-phosphate (route II): step 2/2.</text>
</comment>
<feature type="region of interest" description="Linker" evidence="18">
    <location>
        <begin position="239"/>
        <end position="259"/>
    </location>
</feature>
<feature type="binding site" evidence="18">
    <location>
        <begin position="84"/>
        <end position="85"/>
    </location>
    <ligand>
        <name>UDP-N-acetyl-alpha-D-glucosamine</name>
        <dbReference type="ChEBI" id="CHEBI:57705"/>
    </ligand>
</feature>
<dbReference type="Pfam" id="PF12804">
    <property type="entry name" value="NTP_transf_3"/>
    <property type="match status" value="1"/>
</dbReference>
<dbReference type="EC" id="2.7.7.23" evidence="18"/>
<comment type="cofactor">
    <cofactor evidence="18">
        <name>Mg(2+)</name>
        <dbReference type="ChEBI" id="CHEBI:18420"/>
    </cofactor>
    <text evidence="18">Binds 1 Mg(2+) ion per subunit.</text>
</comment>
<dbReference type="InterPro" id="IPR050065">
    <property type="entry name" value="GlmU-like"/>
</dbReference>
<feature type="region of interest" description="Disordered" evidence="19">
    <location>
        <begin position="460"/>
        <end position="482"/>
    </location>
</feature>
<evidence type="ECO:0000259" key="20">
    <source>
        <dbReference type="Pfam" id="PF12804"/>
    </source>
</evidence>
<feature type="binding site" evidence="18">
    <location>
        <position position="431"/>
    </location>
    <ligand>
        <name>acetyl-CoA</name>
        <dbReference type="ChEBI" id="CHEBI:57288"/>
    </ligand>
</feature>
<comment type="subcellular location">
    <subcellularLocation>
        <location evidence="1 18">Cytoplasm</location>
    </subcellularLocation>
</comment>
<dbReference type="HAMAP" id="MF_01631">
    <property type="entry name" value="GlmU"/>
    <property type="match status" value="1"/>
</dbReference>
<organism evidence="21 22">
    <name type="scientific">Streptomyces griseoloalbus</name>
    <dbReference type="NCBI Taxonomy" id="67303"/>
    <lineage>
        <taxon>Bacteria</taxon>
        <taxon>Bacillati</taxon>
        <taxon>Actinomycetota</taxon>
        <taxon>Actinomycetes</taxon>
        <taxon>Kitasatosporales</taxon>
        <taxon>Streptomycetaceae</taxon>
        <taxon>Streptomyces</taxon>
    </lineage>
</organism>
<dbReference type="InterPro" id="IPR038009">
    <property type="entry name" value="GlmU_C_LbH"/>
</dbReference>
<evidence type="ECO:0000256" key="8">
    <source>
        <dbReference type="ARBA" id="ARBA00022737"/>
    </source>
</evidence>
<comment type="caution">
    <text evidence="21">The sequence shown here is derived from an EMBL/GenBank/DDBJ whole genome shotgun (WGS) entry which is preliminary data.</text>
</comment>
<comment type="pathway">
    <text evidence="18">Bacterial outer membrane biogenesis; LPS lipid A biosynthesis.</text>
</comment>
<dbReference type="PANTHER" id="PTHR43584">
    <property type="entry name" value="NUCLEOTIDYL TRANSFERASE"/>
    <property type="match status" value="1"/>
</dbReference>
<evidence type="ECO:0000256" key="19">
    <source>
        <dbReference type="SAM" id="MobiDB-lite"/>
    </source>
</evidence>
<dbReference type="CDD" id="cd03353">
    <property type="entry name" value="LbH_GlmU_C"/>
    <property type="match status" value="1"/>
</dbReference>
<feature type="binding site" evidence="18">
    <location>
        <position position="359"/>
    </location>
    <ligand>
        <name>UDP-N-acetyl-alpha-D-glucosamine</name>
        <dbReference type="ChEBI" id="CHEBI:57705"/>
    </ligand>
</feature>
<evidence type="ECO:0000256" key="17">
    <source>
        <dbReference type="ARBA" id="ARBA00049628"/>
    </source>
</evidence>
<feature type="binding site" evidence="18">
    <location>
        <position position="385"/>
    </location>
    <ligand>
        <name>UDP-N-acetyl-alpha-D-glucosamine</name>
        <dbReference type="ChEBI" id="CHEBI:57705"/>
    </ligand>
</feature>
<dbReference type="InterPro" id="IPR011004">
    <property type="entry name" value="Trimer_LpxA-like_sf"/>
</dbReference>
<keyword evidence="7 18" id="KW-0479">Metal-binding</keyword>
<evidence type="ECO:0000256" key="13">
    <source>
        <dbReference type="ARBA" id="ARBA00023315"/>
    </source>
</evidence>
<dbReference type="NCBIfam" id="TIGR01173">
    <property type="entry name" value="glmU"/>
    <property type="match status" value="1"/>
</dbReference>
<comment type="caution">
    <text evidence="18">Lacks conserved residue(s) required for the propagation of feature annotation.</text>
</comment>
<dbReference type="GO" id="GO:0016020">
    <property type="term" value="C:membrane"/>
    <property type="evidence" value="ECO:0007669"/>
    <property type="project" value="GOC"/>
</dbReference>
<dbReference type="Pfam" id="PF00132">
    <property type="entry name" value="Hexapep"/>
    <property type="match status" value="1"/>
</dbReference>
<dbReference type="InterPro" id="IPR025877">
    <property type="entry name" value="MobA-like_NTP_Trfase"/>
</dbReference>
<evidence type="ECO:0000256" key="6">
    <source>
        <dbReference type="ARBA" id="ARBA00022695"/>
    </source>
</evidence>
<keyword evidence="12 18" id="KW-0511">Multifunctional enzyme</keyword>
<keyword evidence="10 18" id="KW-0133">Cell shape</keyword>
<dbReference type="SUPFAM" id="SSF53448">
    <property type="entry name" value="Nucleotide-diphospho-sugar transferases"/>
    <property type="match status" value="1"/>
</dbReference>
<dbReference type="InterPro" id="IPR005882">
    <property type="entry name" value="Bifunctional_GlmU"/>
</dbReference>
<evidence type="ECO:0000256" key="5">
    <source>
        <dbReference type="ARBA" id="ARBA00022679"/>
    </source>
</evidence>
<comment type="function">
    <text evidence="17 18">Catalyzes the last two sequential reactions in the de novo biosynthetic pathway for UDP-N-acetylglucosamine (UDP-GlcNAc). The C-terminal domain catalyzes the transfer of acetyl group from acetyl coenzyme A to glucosamine-1-phosphate (GlcN-1-P) to produce N-acetylglucosamine-1-phosphate (GlcNAc-1-P), which is converted into UDP-GlcNAc by the transfer of uridine 5-monophosphate (from uridine 5-triphosphate), a reaction catalyzed by the N-terminal domain.</text>
</comment>
<evidence type="ECO:0000256" key="1">
    <source>
        <dbReference type="ARBA" id="ARBA00004496"/>
    </source>
</evidence>
<keyword evidence="9 18" id="KW-0460">Magnesium</keyword>
<feature type="binding site" evidence="18">
    <location>
        <begin position="394"/>
        <end position="395"/>
    </location>
    <ligand>
        <name>acetyl-CoA</name>
        <dbReference type="ChEBI" id="CHEBI:57288"/>
    </ligand>
</feature>
<evidence type="ECO:0000313" key="22">
    <source>
        <dbReference type="Proteomes" id="UP000568022"/>
    </source>
</evidence>
<dbReference type="Gene3D" id="2.160.10.10">
    <property type="entry name" value="Hexapeptide repeat proteins"/>
    <property type="match status" value="1"/>
</dbReference>
<evidence type="ECO:0000256" key="12">
    <source>
        <dbReference type="ARBA" id="ARBA00023268"/>
    </source>
</evidence>
<dbReference type="GO" id="GO:0009245">
    <property type="term" value="P:lipid A biosynthetic process"/>
    <property type="evidence" value="ECO:0007669"/>
    <property type="project" value="UniProtKB-UniRule"/>
</dbReference>
<comment type="catalytic activity">
    <reaction evidence="15 18">
        <text>alpha-D-glucosamine 1-phosphate + acetyl-CoA = N-acetyl-alpha-D-glucosamine 1-phosphate + CoA + H(+)</text>
        <dbReference type="Rhea" id="RHEA:13725"/>
        <dbReference type="ChEBI" id="CHEBI:15378"/>
        <dbReference type="ChEBI" id="CHEBI:57287"/>
        <dbReference type="ChEBI" id="CHEBI:57288"/>
        <dbReference type="ChEBI" id="CHEBI:57776"/>
        <dbReference type="ChEBI" id="CHEBI:58516"/>
        <dbReference type="EC" id="2.3.1.157"/>
    </reaction>
</comment>
<evidence type="ECO:0000256" key="15">
    <source>
        <dbReference type="ARBA" id="ARBA00048247"/>
    </source>
</evidence>
<protein>
    <recommendedName>
        <fullName evidence="18">Bifunctional protein GlmU</fullName>
    </recommendedName>
    <domain>
        <recommendedName>
            <fullName evidence="18">UDP-N-acetylglucosamine pyrophosphorylase</fullName>
            <ecNumber evidence="18">2.7.7.23</ecNumber>
        </recommendedName>
        <alternativeName>
            <fullName evidence="18">N-acetylglucosamine-1-phosphate uridyltransferase</fullName>
        </alternativeName>
    </domain>
    <domain>
        <recommendedName>
            <fullName evidence="18">Glucosamine-1-phosphate N-acetyltransferase</fullName>
            <ecNumber evidence="18">2.3.1.157</ecNumber>
        </recommendedName>
    </domain>
</protein>
<dbReference type="GO" id="GO:0009252">
    <property type="term" value="P:peptidoglycan biosynthetic process"/>
    <property type="evidence" value="ECO:0007669"/>
    <property type="project" value="UniProtKB-UniRule"/>
</dbReference>
<feature type="binding site" evidence="18">
    <location>
        <position position="236"/>
    </location>
    <ligand>
        <name>UDP-N-acetyl-alpha-D-glucosamine</name>
        <dbReference type="ChEBI" id="CHEBI:57705"/>
    </ligand>
</feature>
<feature type="binding site" evidence="18">
    <location>
        <position position="448"/>
    </location>
    <ligand>
        <name>acetyl-CoA</name>
        <dbReference type="ChEBI" id="CHEBI:57288"/>
    </ligand>
</feature>
<dbReference type="InterPro" id="IPR029044">
    <property type="entry name" value="Nucleotide-diphossugar_trans"/>
</dbReference>
<dbReference type="GO" id="GO:0071555">
    <property type="term" value="P:cell wall organization"/>
    <property type="evidence" value="ECO:0007669"/>
    <property type="project" value="UniProtKB-KW"/>
</dbReference>
<feature type="binding site" evidence="18">
    <location>
        <begin position="12"/>
        <end position="15"/>
    </location>
    <ligand>
        <name>UDP-N-acetyl-alpha-D-glucosamine</name>
        <dbReference type="ChEBI" id="CHEBI:57705"/>
    </ligand>
</feature>
<accession>A0A7W8BTV3</accession>
<evidence type="ECO:0000256" key="18">
    <source>
        <dbReference type="HAMAP-Rule" id="MF_01631"/>
    </source>
</evidence>
<evidence type="ECO:0000313" key="21">
    <source>
        <dbReference type="EMBL" id="MBB5129516.1"/>
    </source>
</evidence>
<evidence type="ECO:0000256" key="14">
    <source>
        <dbReference type="ARBA" id="ARBA00023316"/>
    </source>
</evidence>
<feature type="region of interest" description="N-acetyltransferase" evidence="18">
    <location>
        <begin position="260"/>
        <end position="482"/>
    </location>
</feature>
<keyword evidence="4 18" id="KW-0963">Cytoplasm</keyword>
<feature type="binding site" evidence="18">
    <location>
        <position position="178"/>
    </location>
    <ligand>
        <name>UDP-N-acetyl-alpha-D-glucosamine</name>
        <dbReference type="ChEBI" id="CHEBI:57705"/>
    </ligand>
</feature>
<dbReference type="InterPro" id="IPR001451">
    <property type="entry name" value="Hexapep"/>
</dbReference>
<dbReference type="GO" id="GO:0003977">
    <property type="term" value="F:UDP-N-acetylglucosamine diphosphorylase activity"/>
    <property type="evidence" value="ECO:0007669"/>
    <property type="project" value="UniProtKB-UniRule"/>
</dbReference>
<comment type="subunit">
    <text evidence="18">Homotrimer.</text>
</comment>
<evidence type="ECO:0000256" key="2">
    <source>
        <dbReference type="ARBA" id="ARBA00007707"/>
    </source>
</evidence>
<keyword evidence="14 18" id="KW-0961">Cell wall biogenesis/degradation</keyword>
<evidence type="ECO:0000256" key="7">
    <source>
        <dbReference type="ARBA" id="ARBA00022723"/>
    </source>
</evidence>
<feature type="binding site" evidence="18">
    <location>
        <position position="341"/>
    </location>
    <ligand>
        <name>UDP-N-acetyl-alpha-D-glucosamine</name>
        <dbReference type="ChEBI" id="CHEBI:57705"/>
    </ligand>
</feature>
<evidence type="ECO:0000256" key="16">
    <source>
        <dbReference type="ARBA" id="ARBA00048493"/>
    </source>
</evidence>
<dbReference type="EC" id="2.3.1.157" evidence="18"/>
<feature type="binding site" evidence="18">
    <location>
        <position position="110"/>
    </location>
    <ligand>
        <name>Mg(2+)</name>
        <dbReference type="ChEBI" id="CHEBI:18420"/>
    </ligand>
</feature>
<dbReference type="GO" id="GO:0006048">
    <property type="term" value="P:UDP-N-acetylglucosamine biosynthetic process"/>
    <property type="evidence" value="ECO:0007669"/>
    <property type="project" value="UniProtKB-UniPathway"/>
</dbReference>
<dbReference type="GO" id="GO:0000287">
    <property type="term" value="F:magnesium ion binding"/>
    <property type="evidence" value="ECO:0007669"/>
    <property type="project" value="UniProtKB-UniRule"/>
</dbReference>
<feature type="binding site" evidence="18">
    <location>
        <position position="163"/>
    </location>
    <ligand>
        <name>UDP-N-acetyl-alpha-D-glucosamine</name>
        <dbReference type="ChEBI" id="CHEBI:57705"/>
    </ligand>
</feature>
<dbReference type="GO" id="GO:0008360">
    <property type="term" value="P:regulation of cell shape"/>
    <property type="evidence" value="ECO:0007669"/>
    <property type="project" value="UniProtKB-KW"/>
</dbReference>
<keyword evidence="6 18" id="KW-0548">Nucleotidyltransferase</keyword>
<reference evidence="21 22" key="1">
    <citation type="submission" date="2020-08" db="EMBL/GenBank/DDBJ databases">
        <title>Genomic Encyclopedia of Type Strains, Phase III (KMG-III): the genomes of soil and plant-associated and newly described type strains.</title>
        <authorList>
            <person name="Whitman W."/>
        </authorList>
    </citation>
    <scope>NUCLEOTIDE SEQUENCE [LARGE SCALE GENOMIC DNA]</scope>
    <source>
        <strain evidence="21 22">CECT 3226</strain>
    </source>
</reference>
<sequence>MSANRPAAVVVLAAGEGTRMKSATPKVLHDICGRSLVGHVLAAAGELEPENLVVVVGHAREKVTAHLTEIAPDVRTAVQAEQNGTGHAVRMGLEELGGSVAGTVVVVCGDTPLLTGETLRQLSATHSADGNAVTVLTAEVPDATGYGRIVRDGASGAVTAIVEHKDASAEQRAIREINSGVFAFDGALLADALKKVRTDNSQGEEYLTDVLGILREAGHRVGASVAGDHREIAGINNRVQLAEARRVLNDRLLTAAMLGGVTVVDPATTWVDVTVTFEQDVIVHPGTQLHGATHLAEGCEVGPNARLTDTRVGAGARLDNTVAAGAEVGPEATVGPYAYLRPGTRLGRKGKIGTYVETKNASIGEGTKVPHLSYVGDAMIGEFSNIGAASVFVNYDGQDKHHTTVGSHCRTGADNMFVAPVTIGDGAYTAAGSVITKDVPPGSLAVARGQQRNIEGWVARKRPGSAAAKAAEDASRGSAGEG</sequence>
<evidence type="ECO:0000256" key="9">
    <source>
        <dbReference type="ARBA" id="ARBA00022842"/>
    </source>
</evidence>
<keyword evidence="22" id="KW-1185">Reference proteome</keyword>
<dbReference type="Proteomes" id="UP000568022">
    <property type="component" value="Unassembled WGS sequence"/>
</dbReference>
<feature type="binding site" evidence="18">
    <location>
        <position position="26"/>
    </location>
    <ligand>
        <name>UDP-N-acetyl-alpha-D-glucosamine</name>
        <dbReference type="ChEBI" id="CHEBI:57705"/>
    </ligand>
</feature>
<feature type="binding site" evidence="18">
    <location>
        <position position="374"/>
    </location>
    <ligand>
        <name>UDP-N-acetyl-alpha-D-glucosamine</name>
        <dbReference type="ChEBI" id="CHEBI:57705"/>
    </ligand>
</feature>
<dbReference type="EMBL" id="JACHJE010000019">
    <property type="protein sequence ID" value="MBB5129516.1"/>
    <property type="molecule type" value="Genomic_DNA"/>
</dbReference>
<feature type="binding site" evidence="18">
    <location>
        <position position="147"/>
    </location>
    <ligand>
        <name>UDP-N-acetyl-alpha-D-glucosamine</name>
        <dbReference type="ChEBI" id="CHEBI:57705"/>
    </ligand>
</feature>
<keyword evidence="13 18" id="KW-0012">Acyltransferase</keyword>
<dbReference type="UniPathway" id="UPA00113">
    <property type="reaction ID" value="UER00532"/>
</dbReference>
<feature type="active site" description="Proton acceptor" evidence="18">
    <location>
        <position position="371"/>
    </location>
</feature>